<name>A0A4Q4TD65_9PEZI</name>
<evidence type="ECO:0000256" key="1">
    <source>
        <dbReference type="SAM" id="MobiDB-lite"/>
    </source>
</evidence>
<dbReference type="PANTHER" id="PTHR35392:SF5">
    <property type="entry name" value="ZN(2)-C6 FUNGAL-TYPE DOMAIN-CONTAINING PROTEIN"/>
    <property type="match status" value="1"/>
</dbReference>
<feature type="compositionally biased region" description="Low complexity" evidence="1">
    <location>
        <begin position="204"/>
        <end position="216"/>
    </location>
</feature>
<keyword evidence="3" id="KW-1185">Reference proteome</keyword>
<feature type="compositionally biased region" description="Polar residues" evidence="1">
    <location>
        <begin position="179"/>
        <end position="199"/>
    </location>
</feature>
<feature type="region of interest" description="Disordered" evidence="1">
    <location>
        <begin position="154"/>
        <end position="235"/>
    </location>
</feature>
<evidence type="ECO:0000313" key="3">
    <source>
        <dbReference type="Proteomes" id="UP000293360"/>
    </source>
</evidence>
<organism evidence="2 3">
    <name type="scientific">Monosporascus ibericus</name>
    <dbReference type="NCBI Taxonomy" id="155417"/>
    <lineage>
        <taxon>Eukaryota</taxon>
        <taxon>Fungi</taxon>
        <taxon>Dikarya</taxon>
        <taxon>Ascomycota</taxon>
        <taxon>Pezizomycotina</taxon>
        <taxon>Sordariomycetes</taxon>
        <taxon>Xylariomycetidae</taxon>
        <taxon>Xylariales</taxon>
        <taxon>Xylariales incertae sedis</taxon>
        <taxon>Monosporascus</taxon>
    </lineage>
</organism>
<dbReference type="InterPro" id="IPR052973">
    <property type="entry name" value="Fungal_sec-metab_reg_TF"/>
</dbReference>
<sequence length="728" mass="81686">MASVCSASPSGQSFRRGESESEWEQIESNPASSVGFYPSPSSGSLGSWGMVGYSNQVQPSPPAASPLNLDADAQHGYPTSFPDESDPSVMSSTGIDEQYLAAFDGQQLLASHGFFLQDQLASSVDDSQYYSGFQESMTSQHFSTLSGLEDFDIPSQPVDLGIPSQFRTQNDVPPWDPTNLKNDGPSSMTTNPYGFTSQAPAKPSPSDSSRHSSPTSHVKEESGKTPSPIRRIKGKGKIEKRMAELPGKFVIMTPNLINAQSGKPNPFECFEAMRTTQRGRKGPLADETKENALQCDKERPCRNCKKLSAQVPQIICWQFQDFLPVLFPDFIREHFKKEAIASFISENVQHFKVGGEEQLCSVELFSGSRFQSTLTVPASFFTAKTAEVLQHWHLNAGVNQIDLQSRGSAPIGINPENNTQREELKKRAREYIQNLTFEPQYAEQVTDWMRSTTLPRKVLKIVQQYAEQSKSPMVKRALSIYVMHYVLSRQLCLTNATILRLQHTNLVPQNSPWVTTRILNRQVKSMLDELLLKETQALFDGFSRSLKPKLRREWAPCVAAFLVLCLFMEAVETAADTFVISQNEVGIRSNGNGKCYDHGRRRAFALSLCRDVENLPFRQFAYQFHTVYQTHSRDAAAARPFNPLVDEEFARPGQGDLDEAAVEMVAGLRELLRGESWRELGFLVADQILPNEETHPYPRDVSLNYTGRLLARFLLSFTDERYLFDGQY</sequence>
<dbReference type="AlphaFoldDB" id="A0A4Q4TD65"/>
<dbReference type="PANTHER" id="PTHR35392">
    <property type="entry name" value="ZN(II)2CYS6 TRANSCRIPTION FACTOR (EUROFUNG)-RELATED-RELATED"/>
    <property type="match status" value="1"/>
</dbReference>
<feature type="region of interest" description="Disordered" evidence="1">
    <location>
        <begin position="1"/>
        <end position="91"/>
    </location>
</feature>
<comment type="caution">
    <text evidence="2">The sequence shown here is derived from an EMBL/GenBank/DDBJ whole genome shotgun (WGS) entry which is preliminary data.</text>
</comment>
<evidence type="ECO:0008006" key="4">
    <source>
        <dbReference type="Google" id="ProtNLM"/>
    </source>
</evidence>
<accession>A0A4Q4TD65</accession>
<proteinExistence type="predicted"/>
<gene>
    <name evidence="2" type="ORF">DL764_004818</name>
</gene>
<evidence type="ECO:0000313" key="2">
    <source>
        <dbReference type="EMBL" id="RYP03902.1"/>
    </source>
</evidence>
<dbReference type="STRING" id="155417.A0A4Q4TD65"/>
<dbReference type="EMBL" id="QJNU01000237">
    <property type="protein sequence ID" value="RYP03902.1"/>
    <property type="molecule type" value="Genomic_DNA"/>
</dbReference>
<protein>
    <recommendedName>
        <fullName evidence="4">Transcription factor domain-containing protein</fullName>
    </recommendedName>
</protein>
<reference evidence="2 3" key="1">
    <citation type="submission" date="2018-06" db="EMBL/GenBank/DDBJ databases">
        <title>Complete Genomes of Monosporascus.</title>
        <authorList>
            <person name="Robinson A.J."/>
            <person name="Natvig D.O."/>
        </authorList>
    </citation>
    <scope>NUCLEOTIDE SEQUENCE [LARGE SCALE GENOMIC DNA]</scope>
    <source>
        <strain evidence="2 3">CBS 110550</strain>
    </source>
</reference>
<dbReference type="OrthoDB" id="4226666at2759"/>
<feature type="compositionally biased region" description="Low complexity" evidence="1">
    <location>
        <begin position="38"/>
        <end position="47"/>
    </location>
</feature>
<dbReference type="Proteomes" id="UP000293360">
    <property type="component" value="Unassembled WGS sequence"/>
</dbReference>
<feature type="compositionally biased region" description="Polar residues" evidence="1">
    <location>
        <begin position="1"/>
        <end position="13"/>
    </location>
</feature>